<comment type="pathway">
    <text evidence="1">Carotenoid biosynthesis.</text>
</comment>
<dbReference type="SFLD" id="SFLDG01018">
    <property type="entry name" value="Squalene/Phytoene_Synthase_Lik"/>
    <property type="match status" value="1"/>
</dbReference>
<dbReference type="PROSITE" id="PS01045">
    <property type="entry name" value="SQUALEN_PHYTOEN_SYN_2"/>
    <property type="match status" value="1"/>
</dbReference>
<protein>
    <submittedName>
        <fullName evidence="4">Dehydrosqualene synthase</fullName>
        <ecNumber evidence="4">2.5.1.96</ecNumber>
    </submittedName>
</protein>
<evidence type="ECO:0000313" key="5">
    <source>
        <dbReference type="Proteomes" id="UP000188993"/>
    </source>
</evidence>
<dbReference type="RefSeq" id="WP_062469164.1">
    <property type="nucleotide sequence ID" value="NZ_BBYN01000011.1"/>
</dbReference>
<dbReference type="InterPro" id="IPR044843">
    <property type="entry name" value="Trans_IPPS_bact-type"/>
</dbReference>
<dbReference type="CDD" id="cd00683">
    <property type="entry name" value="Trans_IPPS_HH"/>
    <property type="match status" value="1"/>
</dbReference>
<dbReference type="InterPro" id="IPR019845">
    <property type="entry name" value="Squalene/phytoene_synthase_CS"/>
</dbReference>
<evidence type="ECO:0000313" key="4">
    <source>
        <dbReference type="EMBL" id="AQS54334.1"/>
    </source>
</evidence>
<dbReference type="Pfam" id="PF00494">
    <property type="entry name" value="SQS_PSY"/>
    <property type="match status" value="1"/>
</dbReference>
<reference evidence="4 5" key="1">
    <citation type="journal article" date="2014" name="Int. J. Syst. Evol. Microbiol.">
        <title>Jeotgalibaca dankookensis gen. nov., sp. nov., a member of the family Carnobacteriaceae, isolated from seujeot (Korean traditional food).</title>
        <authorList>
            <person name="Lee D.G."/>
            <person name="Trujillo M.E."/>
            <person name="Kang H."/>
            <person name="Ahn T.Y."/>
        </authorList>
    </citation>
    <scope>NUCLEOTIDE SEQUENCE [LARGE SCALE GENOMIC DNA]</scope>
    <source>
        <strain evidence="4 5">EX-07</strain>
    </source>
</reference>
<keyword evidence="5" id="KW-1185">Reference proteome</keyword>
<keyword evidence="3" id="KW-0125">Carotenoid biosynthesis</keyword>
<dbReference type="GO" id="GO:0004311">
    <property type="term" value="F:geranylgeranyl diphosphate synthase activity"/>
    <property type="evidence" value="ECO:0007669"/>
    <property type="project" value="InterPro"/>
</dbReference>
<dbReference type="Proteomes" id="UP000188993">
    <property type="component" value="Chromosome"/>
</dbReference>
<dbReference type="SUPFAM" id="SSF48576">
    <property type="entry name" value="Terpenoid synthases"/>
    <property type="match status" value="1"/>
</dbReference>
<dbReference type="GO" id="GO:0016117">
    <property type="term" value="P:carotenoid biosynthetic process"/>
    <property type="evidence" value="ECO:0007669"/>
    <property type="project" value="UniProtKB-KW"/>
</dbReference>
<dbReference type="EMBL" id="CP019728">
    <property type="protein sequence ID" value="AQS54334.1"/>
    <property type="molecule type" value="Genomic_DNA"/>
</dbReference>
<accession>A0A1S6IS33</accession>
<dbReference type="InterPro" id="IPR008949">
    <property type="entry name" value="Isoprenoid_synthase_dom_sf"/>
</dbReference>
<dbReference type="SFLD" id="SFLDS00005">
    <property type="entry name" value="Isoprenoid_Synthase_Type_I"/>
    <property type="match status" value="1"/>
</dbReference>
<dbReference type="InterPro" id="IPR033904">
    <property type="entry name" value="Trans_IPPS_HH"/>
</dbReference>
<dbReference type="InterPro" id="IPR002060">
    <property type="entry name" value="Squ/phyt_synthse"/>
</dbReference>
<organism evidence="4 5">
    <name type="scientific">Jeotgalibaca dankookensis</name>
    <dbReference type="NCBI Taxonomy" id="708126"/>
    <lineage>
        <taxon>Bacteria</taxon>
        <taxon>Bacillati</taxon>
        <taxon>Bacillota</taxon>
        <taxon>Bacilli</taxon>
        <taxon>Lactobacillales</taxon>
        <taxon>Carnobacteriaceae</taxon>
        <taxon>Jeotgalibaca</taxon>
    </lineage>
</organism>
<dbReference type="GO" id="GO:0051996">
    <property type="term" value="F:squalene synthase [NAD(P)H] activity"/>
    <property type="evidence" value="ECO:0007669"/>
    <property type="project" value="InterPro"/>
</dbReference>
<dbReference type="OrthoDB" id="9787280at2"/>
<dbReference type="PANTHER" id="PTHR31480">
    <property type="entry name" value="BIFUNCTIONAL LYCOPENE CYCLASE/PHYTOENE SYNTHASE"/>
    <property type="match status" value="1"/>
</dbReference>
<dbReference type="AlphaFoldDB" id="A0A1S6IS33"/>
<dbReference type="SFLD" id="SFLDG01212">
    <property type="entry name" value="Phytoene_synthase_like"/>
    <property type="match status" value="1"/>
</dbReference>
<dbReference type="EC" id="2.5.1.96" evidence="4"/>
<dbReference type="KEGG" id="jda:BW727_102020"/>
<dbReference type="STRING" id="708126.BW727_102020"/>
<evidence type="ECO:0000256" key="2">
    <source>
        <dbReference type="ARBA" id="ARBA00022679"/>
    </source>
</evidence>
<dbReference type="Gene3D" id="1.10.600.10">
    <property type="entry name" value="Farnesyl Diphosphate Synthase"/>
    <property type="match status" value="1"/>
</dbReference>
<keyword evidence="2 4" id="KW-0808">Transferase</keyword>
<evidence type="ECO:0000256" key="1">
    <source>
        <dbReference type="ARBA" id="ARBA00004829"/>
    </source>
</evidence>
<gene>
    <name evidence="4" type="primary">crtM</name>
    <name evidence="4" type="ORF">BW727_102020</name>
</gene>
<proteinExistence type="predicted"/>
<evidence type="ECO:0000256" key="3">
    <source>
        <dbReference type="ARBA" id="ARBA00022746"/>
    </source>
</evidence>
<sequence length="291" mass="33719">MIATDLKHDYAYCEAVIKTSSKSFYTAFSKLPKGKAEAVYAIYAFCRQADDTADAQKPIEEKKKNLIKLEKDLHAFVAGNTPNHPMWRALRDVFHRYRMEPKPFFDQLEGQKRDLSFKEIKSMTDLKEYSYYVAGSVGLMLLPVLASDQDDRKPLEASAISLGVAMQLTNILRDIGEDYRDNNRVYIPSDLLEKYRVDLPMIMQEGPNDRFIALWEEIAHESQTGYREFWESIQLYDKDCRFPILVSAKLYSAIMDSVRQNGYECIKTRNYVSERKMAALVLEARKQAKAW</sequence>
<name>A0A1S6IS33_9LACT</name>